<protein>
    <recommendedName>
        <fullName evidence="5">DUF3558 domain-containing protein</fullName>
    </recommendedName>
</protein>
<keyword evidence="4" id="KW-1185">Reference proteome</keyword>
<organism evidence="3 4">
    <name type="scientific">Ilumatobacter coccineus (strain NBRC 103263 / KCTC 29153 / YM16-304)</name>
    <dbReference type="NCBI Taxonomy" id="1313172"/>
    <lineage>
        <taxon>Bacteria</taxon>
        <taxon>Bacillati</taxon>
        <taxon>Actinomycetota</taxon>
        <taxon>Acidimicrobiia</taxon>
        <taxon>Acidimicrobiales</taxon>
        <taxon>Ilumatobacteraceae</taxon>
        <taxon>Ilumatobacter</taxon>
    </lineage>
</organism>
<reference evidence="3 4" key="1">
    <citation type="journal article" date="2013" name="Int. J. Syst. Evol. Microbiol.">
        <title>Ilumatobacter nonamiense sp. nov. and Ilumatobacter coccineum sp. nov., isolated from seashore sand.</title>
        <authorList>
            <person name="Matsumoto A."/>
            <person name="Kasai H."/>
            <person name="Matsuo Y."/>
            <person name="Shizuri Y."/>
            <person name="Ichikawa N."/>
            <person name="Fujita N."/>
            <person name="Omura S."/>
            <person name="Takahashi Y."/>
        </authorList>
    </citation>
    <scope>NUCLEOTIDE SEQUENCE [LARGE SCALE GENOMIC DNA]</scope>
    <source>
        <strain evidence="4">NBRC 103263 / KCTC 29153 / YM16-304</strain>
    </source>
</reference>
<feature type="region of interest" description="Disordered" evidence="1">
    <location>
        <begin position="31"/>
        <end position="144"/>
    </location>
</feature>
<evidence type="ECO:0000256" key="1">
    <source>
        <dbReference type="SAM" id="MobiDB-lite"/>
    </source>
</evidence>
<feature type="compositionally biased region" description="Polar residues" evidence="1">
    <location>
        <begin position="38"/>
        <end position="52"/>
    </location>
</feature>
<dbReference type="AlphaFoldDB" id="A0A6C7EB88"/>
<feature type="signal peptide" evidence="2">
    <location>
        <begin position="1"/>
        <end position="31"/>
    </location>
</feature>
<keyword evidence="2" id="KW-0732">Signal</keyword>
<evidence type="ECO:0000313" key="4">
    <source>
        <dbReference type="Proteomes" id="UP000011863"/>
    </source>
</evidence>
<evidence type="ECO:0000313" key="3">
    <source>
        <dbReference type="EMBL" id="BAN03262.1"/>
    </source>
</evidence>
<feature type="chain" id="PRO_5038554832" description="DUF3558 domain-containing protein" evidence="2">
    <location>
        <begin position="32"/>
        <end position="267"/>
    </location>
</feature>
<evidence type="ECO:0000256" key="2">
    <source>
        <dbReference type="SAM" id="SignalP"/>
    </source>
</evidence>
<proteinExistence type="predicted"/>
<gene>
    <name evidence="3" type="ORF">YM304_29480</name>
</gene>
<accession>A0A6C7EB88</accession>
<evidence type="ECO:0008006" key="5">
    <source>
        <dbReference type="Google" id="ProtNLM"/>
    </source>
</evidence>
<dbReference type="EMBL" id="AP012057">
    <property type="protein sequence ID" value="BAN03262.1"/>
    <property type="molecule type" value="Genomic_DNA"/>
</dbReference>
<dbReference type="PROSITE" id="PS51257">
    <property type="entry name" value="PROKAR_LIPOPROTEIN"/>
    <property type="match status" value="1"/>
</dbReference>
<dbReference type="KEGG" id="aym:YM304_29480"/>
<sequence>MRRVRGRYRSIVMLKSIVLASVAALSMAACSGDDESSSESAPVTVTESTPSTDADDEPFTQTTGEMRPVPTVPPSTIEGQTGDSGDGVIEVAPTLVPPPPPEVDPDEPATTPVPPTTELVGDPQPSPDTTQPPPPPTVEPAPAACERLDPFGIDQIVADEGGSAATSTDVDESTCLIESGSVSAEVFFVPVDQVRNDWYLRSGIEPVGEVGEEAVGFSSYLTPDGRVDAGYTIAVAGGREGVIVAVTGTSDARLVAIDVMIFANQAA</sequence>
<dbReference type="Proteomes" id="UP000011863">
    <property type="component" value="Chromosome"/>
</dbReference>
<name>A0A6C7EB88_ILUCY</name>
<feature type="compositionally biased region" description="Pro residues" evidence="1">
    <location>
        <begin position="124"/>
        <end position="139"/>
    </location>
</feature>